<feature type="transmembrane region" description="Helical" evidence="1">
    <location>
        <begin position="170"/>
        <end position="197"/>
    </location>
</feature>
<reference evidence="4" key="2">
    <citation type="submission" date="2015-01" db="EMBL/GenBank/DDBJ databases">
        <title>Evolutionary Origins and Diversification of the Mycorrhizal Mutualists.</title>
        <authorList>
            <consortium name="DOE Joint Genome Institute"/>
            <consortium name="Mycorrhizal Genomics Consortium"/>
            <person name="Kohler A."/>
            <person name="Kuo A."/>
            <person name="Nagy L.G."/>
            <person name="Floudas D."/>
            <person name="Copeland A."/>
            <person name="Barry K.W."/>
            <person name="Cichocki N."/>
            <person name="Veneault-Fourrey C."/>
            <person name="LaButti K."/>
            <person name="Lindquist E.A."/>
            <person name="Lipzen A."/>
            <person name="Lundell T."/>
            <person name="Morin E."/>
            <person name="Murat C."/>
            <person name="Riley R."/>
            <person name="Ohm R."/>
            <person name="Sun H."/>
            <person name="Tunlid A."/>
            <person name="Henrissat B."/>
            <person name="Grigoriev I.V."/>
            <person name="Hibbett D.S."/>
            <person name="Martin F."/>
        </authorList>
    </citation>
    <scope>NUCLEOTIDE SEQUENCE [LARGE SCALE GENOMIC DNA]</scope>
    <source>
        <strain evidence="4">UH-Slu-Lm8-n1</strain>
    </source>
</reference>
<feature type="domain" description="DUF6533" evidence="2">
    <location>
        <begin position="22"/>
        <end position="67"/>
    </location>
</feature>
<feature type="transmembrane region" description="Helical" evidence="1">
    <location>
        <begin position="250"/>
        <end position="271"/>
    </location>
</feature>
<dbReference type="InParanoid" id="A0A0D0A8M2"/>
<dbReference type="Proteomes" id="UP000054485">
    <property type="component" value="Unassembled WGS sequence"/>
</dbReference>
<dbReference type="Pfam" id="PF20151">
    <property type="entry name" value="DUF6533"/>
    <property type="match status" value="1"/>
</dbReference>
<protein>
    <submittedName>
        <fullName evidence="3">Unplaced genomic scaffold CY34scaffold_284, whole genome shotgun sequence</fullName>
    </submittedName>
</protein>
<dbReference type="InterPro" id="IPR045340">
    <property type="entry name" value="DUF6533"/>
</dbReference>
<feature type="transmembrane region" description="Helical" evidence="1">
    <location>
        <begin position="16"/>
        <end position="36"/>
    </location>
</feature>
<keyword evidence="4" id="KW-1185">Reference proteome</keyword>
<name>A0A0D0A8M2_9AGAM</name>
<keyword evidence="1" id="KW-0472">Membrane</keyword>
<feature type="transmembrane region" description="Helical" evidence="1">
    <location>
        <begin position="89"/>
        <end position="111"/>
    </location>
</feature>
<dbReference type="EMBL" id="KN835415">
    <property type="protein sequence ID" value="KIK38016.1"/>
    <property type="molecule type" value="Genomic_DNA"/>
</dbReference>
<organism evidence="3 4">
    <name type="scientific">Suillus luteus UH-Slu-Lm8-n1</name>
    <dbReference type="NCBI Taxonomy" id="930992"/>
    <lineage>
        <taxon>Eukaryota</taxon>
        <taxon>Fungi</taxon>
        <taxon>Dikarya</taxon>
        <taxon>Basidiomycota</taxon>
        <taxon>Agaricomycotina</taxon>
        <taxon>Agaricomycetes</taxon>
        <taxon>Agaricomycetidae</taxon>
        <taxon>Boletales</taxon>
        <taxon>Suillineae</taxon>
        <taxon>Suillaceae</taxon>
        <taxon>Suillus</taxon>
    </lineage>
</organism>
<dbReference type="AlphaFoldDB" id="A0A0D0A8M2"/>
<keyword evidence="1" id="KW-0812">Transmembrane</keyword>
<sequence length="313" mass="34491">MTIVSNDPSWWPYTDALFFCAYWTISAGVIVVYDWVTTIGQEIELIWRQRWSLMTALYLGMRYIGILYSIANVLASTPFVSVTDAVSNIVLHGTNAANVVLTAMLGVVMIARLHAMYQGSRTLLIFLVIIFLGINIAGGALVAITLTHLAGEEAILFGILNCAYGYDENIHPLIAMVWVLNTVWEVLALCLSVWVAVRQFRDLQRFGLSTGSTAGDCFKVLIQSHVLYFVSFVGVSFSSLGLVTPLESSYFIESVLFGSLQVLSALQMFVLGPRLILSVRECHAKLVAYSDADTSMNSIVFQEFVHVSTSSTV</sequence>
<evidence type="ECO:0000256" key="1">
    <source>
        <dbReference type="SAM" id="Phobius"/>
    </source>
</evidence>
<gene>
    <name evidence="3" type="ORF">CY34DRAFT_415130</name>
</gene>
<evidence type="ECO:0000313" key="4">
    <source>
        <dbReference type="Proteomes" id="UP000054485"/>
    </source>
</evidence>
<feature type="transmembrane region" description="Helical" evidence="1">
    <location>
        <begin position="226"/>
        <end position="244"/>
    </location>
</feature>
<dbReference type="HOGENOM" id="CLU_057751_0_0_1"/>
<keyword evidence="1" id="KW-1133">Transmembrane helix</keyword>
<feature type="transmembrane region" description="Helical" evidence="1">
    <location>
        <begin position="123"/>
        <end position="150"/>
    </location>
</feature>
<evidence type="ECO:0000313" key="3">
    <source>
        <dbReference type="EMBL" id="KIK38016.1"/>
    </source>
</evidence>
<reference evidence="3 4" key="1">
    <citation type="submission" date="2014-04" db="EMBL/GenBank/DDBJ databases">
        <authorList>
            <consortium name="DOE Joint Genome Institute"/>
            <person name="Kuo A."/>
            <person name="Ruytinx J."/>
            <person name="Rineau F."/>
            <person name="Colpaert J."/>
            <person name="Kohler A."/>
            <person name="Nagy L.G."/>
            <person name="Floudas D."/>
            <person name="Copeland A."/>
            <person name="Barry K.W."/>
            <person name="Cichocki N."/>
            <person name="Veneault-Fourrey C."/>
            <person name="LaButti K."/>
            <person name="Lindquist E.A."/>
            <person name="Lipzen A."/>
            <person name="Lundell T."/>
            <person name="Morin E."/>
            <person name="Murat C."/>
            <person name="Sun H."/>
            <person name="Tunlid A."/>
            <person name="Henrissat B."/>
            <person name="Grigoriev I.V."/>
            <person name="Hibbett D.S."/>
            <person name="Martin F."/>
            <person name="Nordberg H.P."/>
            <person name="Cantor M.N."/>
            <person name="Hua S.X."/>
        </authorList>
    </citation>
    <scope>NUCLEOTIDE SEQUENCE [LARGE SCALE GENOMIC DNA]</scope>
    <source>
        <strain evidence="3 4">UH-Slu-Lm8-n1</strain>
    </source>
</reference>
<evidence type="ECO:0000259" key="2">
    <source>
        <dbReference type="Pfam" id="PF20151"/>
    </source>
</evidence>
<accession>A0A0D0A8M2</accession>
<proteinExistence type="predicted"/>
<dbReference type="OrthoDB" id="3057629at2759"/>
<feature type="transmembrane region" description="Helical" evidence="1">
    <location>
        <begin position="56"/>
        <end position="77"/>
    </location>
</feature>